<protein>
    <recommendedName>
        <fullName evidence="2">peptidylprolyl isomerase</fullName>
        <ecNumber evidence="2">5.2.1.8</ecNumber>
    </recommendedName>
</protein>
<comment type="catalytic activity">
    <reaction evidence="1">
        <text>[protein]-peptidylproline (omega=180) = [protein]-peptidylproline (omega=0)</text>
        <dbReference type="Rhea" id="RHEA:16237"/>
        <dbReference type="Rhea" id="RHEA-COMP:10747"/>
        <dbReference type="Rhea" id="RHEA-COMP:10748"/>
        <dbReference type="ChEBI" id="CHEBI:83833"/>
        <dbReference type="ChEBI" id="CHEBI:83834"/>
        <dbReference type="EC" id="5.2.1.8"/>
    </reaction>
</comment>
<dbReference type="PROSITE" id="PS50198">
    <property type="entry name" value="PPIC_PPIASE_2"/>
    <property type="match status" value="1"/>
</dbReference>
<dbReference type="NCBIfam" id="NF011969">
    <property type="entry name" value="PRK15441.1"/>
    <property type="match status" value="1"/>
</dbReference>
<name>A0A4U2BAZ3_9VIBR</name>
<dbReference type="EC" id="5.2.1.8" evidence="2"/>
<dbReference type="InterPro" id="IPR000297">
    <property type="entry name" value="PPIase_PpiC"/>
</dbReference>
<organism evidence="7 8">
    <name type="scientific">Vibrio lentus</name>
    <dbReference type="NCBI Taxonomy" id="136468"/>
    <lineage>
        <taxon>Bacteria</taxon>
        <taxon>Pseudomonadati</taxon>
        <taxon>Pseudomonadota</taxon>
        <taxon>Gammaproteobacteria</taxon>
        <taxon>Vibrionales</taxon>
        <taxon>Vibrionaceae</taxon>
        <taxon>Vibrio</taxon>
    </lineage>
</organism>
<dbReference type="PANTHER" id="PTHR43629">
    <property type="entry name" value="PEPTIDYL-PROLYL CIS-TRANS ISOMERASE"/>
    <property type="match status" value="1"/>
</dbReference>
<evidence type="ECO:0000256" key="5">
    <source>
        <dbReference type="PROSITE-ProRule" id="PRU00278"/>
    </source>
</evidence>
<dbReference type="RefSeq" id="WP_080585203.1">
    <property type="nucleotide sequence ID" value="NZ_JAAHTI010000002.1"/>
</dbReference>
<dbReference type="InterPro" id="IPR046357">
    <property type="entry name" value="PPIase_dom_sf"/>
</dbReference>
<evidence type="ECO:0000256" key="1">
    <source>
        <dbReference type="ARBA" id="ARBA00000971"/>
    </source>
</evidence>
<dbReference type="Proteomes" id="UP000305840">
    <property type="component" value="Unassembled WGS sequence"/>
</dbReference>
<keyword evidence="3 5" id="KW-0697">Rotamase</keyword>
<evidence type="ECO:0000256" key="4">
    <source>
        <dbReference type="ARBA" id="ARBA00023235"/>
    </source>
</evidence>
<evidence type="ECO:0000256" key="2">
    <source>
        <dbReference type="ARBA" id="ARBA00013194"/>
    </source>
</evidence>
<reference evidence="7 8" key="1">
    <citation type="submission" date="2019-04" db="EMBL/GenBank/DDBJ databases">
        <title>A reverse ecology approach based on a biological definition of microbial populations.</title>
        <authorList>
            <person name="Arevalo P."/>
            <person name="Vaninsberghe D."/>
            <person name="Elsherbini J."/>
            <person name="Gore J."/>
            <person name="Polz M."/>
        </authorList>
    </citation>
    <scope>NUCLEOTIDE SEQUENCE [LARGE SCALE GENOMIC DNA]</scope>
    <source>
        <strain evidence="7 8">10N.222.48.A1</strain>
    </source>
</reference>
<dbReference type="EMBL" id="SYVO01000002">
    <property type="protein sequence ID" value="TKG13366.1"/>
    <property type="molecule type" value="Genomic_DNA"/>
</dbReference>
<comment type="caution">
    <text evidence="7">The sequence shown here is derived from an EMBL/GenBank/DDBJ whole genome shotgun (WGS) entry which is preliminary data.</text>
</comment>
<proteinExistence type="predicted"/>
<accession>A0A4U2BAZ3</accession>
<dbReference type="PANTHER" id="PTHR43629:SF3">
    <property type="entry name" value="PEPTIDYL-PROLYL CIS-TRANS ISOMERASE C"/>
    <property type="match status" value="1"/>
</dbReference>
<evidence type="ECO:0000313" key="7">
    <source>
        <dbReference type="EMBL" id="TKG13366.1"/>
    </source>
</evidence>
<keyword evidence="4 5" id="KW-0413">Isomerase</keyword>
<dbReference type="Pfam" id="PF13616">
    <property type="entry name" value="Rotamase_3"/>
    <property type="match status" value="1"/>
</dbReference>
<feature type="domain" description="PpiC" evidence="6">
    <location>
        <begin position="17"/>
        <end position="105"/>
    </location>
</feature>
<evidence type="ECO:0000256" key="3">
    <source>
        <dbReference type="ARBA" id="ARBA00023110"/>
    </source>
</evidence>
<gene>
    <name evidence="7" type="ORF">FCV91_01615</name>
</gene>
<evidence type="ECO:0000259" key="6">
    <source>
        <dbReference type="PROSITE" id="PS50198"/>
    </source>
</evidence>
<dbReference type="SUPFAM" id="SSF54534">
    <property type="entry name" value="FKBP-like"/>
    <property type="match status" value="1"/>
</dbReference>
<dbReference type="GO" id="GO:0003755">
    <property type="term" value="F:peptidyl-prolyl cis-trans isomerase activity"/>
    <property type="evidence" value="ECO:0007669"/>
    <property type="project" value="UniProtKB-KW"/>
</dbReference>
<dbReference type="InterPro" id="IPR052204">
    <property type="entry name" value="PpiC/parvulin_rotamase"/>
</dbReference>
<dbReference type="GeneID" id="69652113"/>
<evidence type="ECO:0000313" key="8">
    <source>
        <dbReference type="Proteomes" id="UP000305840"/>
    </source>
</evidence>
<sequence>MNVSRQADSNKLRIIMARTAAALHILVKHKELAEDIISQLKKGAKFQTLAKKHSTCPSGKKGGDLGEFKKGQMVPQFDKVCFSGETLVPHLVKTKFGWHVVKVLYRT</sequence>
<dbReference type="Gene3D" id="3.10.50.40">
    <property type="match status" value="1"/>
</dbReference>
<dbReference type="AlphaFoldDB" id="A0A4U2BAZ3"/>